<keyword evidence="2" id="KW-1133">Transmembrane helix</keyword>
<dbReference type="OrthoDB" id="8171348at2759"/>
<dbReference type="SMART" id="SM00241">
    <property type="entry name" value="ZP"/>
    <property type="match status" value="1"/>
</dbReference>
<dbReference type="PANTHER" id="PTHR46560">
    <property type="entry name" value="CYPHER, ISOFORM B"/>
    <property type="match status" value="1"/>
</dbReference>
<keyword evidence="5" id="KW-1185">Reference proteome</keyword>
<feature type="domain" description="ZP" evidence="3">
    <location>
        <begin position="1"/>
        <end position="260"/>
    </location>
</feature>
<evidence type="ECO:0000313" key="4">
    <source>
        <dbReference type="EMBL" id="GAV01331.1"/>
    </source>
</evidence>
<dbReference type="AlphaFoldDB" id="A0A1D1VK88"/>
<protein>
    <recommendedName>
        <fullName evidence="3">ZP domain-containing protein</fullName>
    </recommendedName>
</protein>
<sequence length="460" mass="49343">MGRLVGLYSVIAILSNVRQIPCQSNTQLGFRAPPTISAECSTTNMFIYVDTSEPFRGIVNARGHRDACFSIGDGSRRTILIIPLLATPSDAFYCGQQLDVATGEYKIYVDVHAHRVLEVENDKTFLISCNQNGVLGQGEVRLSLLQKGQELSRVVQGEEYTVQIAYTNATLANNQQLSVRNCIAFGRGNSTQALSDSRGCPIEGSGLSKFEPSNSPATVQATLKSMLRFQDSSQVHIQCDVLLCRAPCPPVLCVGDVGYNPNNAAVAQIQPRQSGSQQGLAGSTFTVLEPGMPNGAVAVPVNSAQCGYGEWVLALCITFGILFLIMLIVNIVLCSAVSLNLTKKEEKSMDLDPSGNVWGEYATVKNGAWSTSSAASSVAGQGGLPNGAYSHYAERPLPPYQTTSLAPNGGAAVLYDDAVDIHDARSYAETTGRLHRNDVYDQTRDRFAGSNSQAHRNGAY</sequence>
<evidence type="ECO:0000256" key="1">
    <source>
        <dbReference type="ARBA" id="ARBA00023157"/>
    </source>
</evidence>
<comment type="caution">
    <text evidence="4">The sequence shown here is derived from an EMBL/GenBank/DDBJ whole genome shotgun (WGS) entry which is preliminary data.</text>
</comment>
<dbReference type="Proteomes" id="UP000186922">
    <property type="component" value="Unassembled WGS sequence"/>
</dbReference>
<dbReference type="Gene3D" id="2.60.40.4100">
    <property type="entry name" value="Zona pellucida, ZP-C domain"/>
    <property type="match status" value="1"/>
</dbReference>
<dbReference type="Pfam" id="PF00100">
    <property type="entry name" value="Zona_pellucida"/>
    <property type="match status" value="1"/>
</dbReference>
<dbReference type="InterPro" id="IPR001507">
    <property type="entry name" value="ZP_dom"/>
</dbReference>
<dbReference type="PANTHER" id="PTHR46560:SF9">
    <property type="entry name" value="ZP DOMAIN-CONTAINING PROTEIN"/>
    <property type="match status" value="1"/>
</dbReference>
<accession>A0A1D1VK88</accession>
<dbReference type="InterPro" id="IPR042235">
    <property type="entry name" value="ZP-C_dom"/>
</dbReference>
<dbReference type="EMBL" id="BDGG01000007">
    <property type="protein sequence ID" value="GAV01331.1"/>
    <property type="molecule type" value="Genomic_DNA"/>
</dbReference>
<reference evidence="4 5" key="1">
    <citation type="journal article" date="2016" name="Nat. Commun.">
        <title>Extremotolerant tardigrade genome and improved radiotolerance of human cultured cells by tardigrade-unique protein.</title>
        <authorList>
            <person name="Hashimoto T."/>
            <person name="Horikawa D.D."/>
            <person name="Saito Y."/>
            <person name="Kuwahara H."/>
            <person name="Kozuka-Hata H."/>
            <person name="Shin-I T."/>
            <person name="Minakuchi Y."/>
            <person name="Ohishi K."/>
            <person name="Motoyama A."/>
            <person name="Aizu T."/>
            <person name="Enomoto A."/>
            <person name="Kondo K."/>
            <person name="Tanaka S."/>
            <person name="Hara Y."/>
            <person name="Koshikawa S."/>
            <person name="Sagara H."/>
            <person name="Miura T."/>
            <person name="Yokobori S."/>
            <person name="Miyagawa K."/>
            <person name="Suzuki Y."/>
            <person name="Kubo T."/>
            <person name="Oyama M."/>
            <person name="Kohara Y."/>
            <person name="Fujiyama A."/>
            <person name="Arakawa K."/>
            <person name="Katayama T."/>
            <person name="Toyoda A."/>
            <person name="Kunieda T."/>
        </authorList>
    </citation>
    <scope>NUCLEOTIDE SEQUENCE [LARGE SCALE GENOMIC DNA]</scope>
    <source>
        <strain evidence="4 5">YOKOZUNA-1</strain>
    </source>
</reference>
<organism evidence="4 5">
    <name type="scientific">Ramazzottius varieornatus</name>
    <name type="common">Water bear</name>
    <name type="synonym">Tardigrade</name>
    <dbReference type="NCBI Taxonomy" id="947166"/>
    <lineage>
        <taxon>Eukaryota</taxon>
        <taxon>Metazoa</taxon>
        <taxon>Ecdysozoa</taxon>
        <taxon>Tardigrada</taxon>
        <taxon>Eutardigrada</taxon>
        <taxon>Parachela</taxon>
        <taxon>Hypsibioidea</taxon>
        <taxon>Ramazzottiidae</taxon>
        <taxon>Ramazzottius</taxon>
    </lineage>
</organism>
<name>A0A1D1VK88_RAMVA</name>
<proteinExistence type="predicted"/>
<feature type="transmembrane region" description="Helical" evidence="2">
    <location>
        <begin position="311"/>
        <end position="339"/>
    </location>
</feature>
<dbReference type="PROSITE" id="PS51034">
    <property type="entry name" value="ZP_2"/>
    <property type="match status" value="1"/>
</dbReference>
<evidence type="ECO:0000259" key="3">
    <source>
        <dbReference type="PROSITE" id="PS51034"/>
    </source>
</evidence>
<dbReference type="STRING" id="947166.A0A1D1VK88"/>
<gene>
    <name evidence="4" type="primary">RvY_12061-1</name>
    <name evidence="4" type="synonym">RvY_12061.1</name>
    <name evidence="4" type="ORF">RvY_12061</name>
</gene>
<dbReference type="InterPro" id="IPR055355">
    <property type="entry name" value="ZP-C"/>
</dbReference>
<keyword evidence="2" id="KW-0472">Membrane</keyword>
<keyword evidence="2" id="KW-0812">Transmembrane</keyword>
<evidence type="ECO:0000313" key="5">
    <source>
        <dbReference type="Proteomes" id="UP000186922"/>
    </source>
</evidence>
<keyword evidence="1" id="KW-1015">Disulfide bond</keyword>
<evidence type="ECO:0000256" key="2">
    <source>
        <dbReference type="SAM" id="Phobius"/>
    </source>
</evidence>